<keyword evidence="1" id="KW-0175">Coiled coil</keyword>
<dbReference type="Proteomes" id="UP000322159">
    <property type="component" value="Chromosome"/>
</dbReference>
<dbReference type="Gene3D" id="1.10.10.10">
    <property type="entry name" value="Winged helix-like DNA-binding domain superfamily/Winged helix DNA-binding domain"/>
    <property type="match status" value="1"/>
</dbReference>
<organism evidence="2 3">
    <name type="scientific">Protaetiibacter larvae</name>
    <dbReference type="NCBI Taxonomy" id="2592654"/>
    <lineage>
        <taxon>Bacteria</taxon>
        <taxon>Bacillati</taxon>
        <taxon>Actinomycetota</taxon>
        <taxon>Actinomycetes</taxon>
        <taxon>Micrococcales</taxon>
        <taxon>Microbacteriaceae</taxon>
        <taxon>Protaetiibacter</taxon>
    </lineage>
</organism>
<proteinExistence type="predicted"/>
<evidence type="ECO:0000256" key="1">
    <source>
        <dbReference type="SAM" id="Coils"/>
    </source>
</evidence>
<evidence type="ECO:0000313" key="2">
    <source>
        <dbReference type="EMBL" id="QEO09449.1"/>
    </source>
</evidence>
<name>A0A5C1Y8F0_9MICO</name>
<dbReference type="RefSeq" id="WP_149324871.1">
    <property type="nucleotide sequence ID" value="NZ_CP043504.1"/>
</dbReference>
<dbReference type="GO" id="GO:0006313">
    <property type="term" value="P:DNA transposition"/>
    <property type="evidence" value="ECO:0007669"/>
    <property type="project" value="InterPro"/>
</dbReference>
<dbReference type="InterPro" id="IPR009057">
    <property type="entry name" value="Homeodomain-like_sf"/>
</dbReference>
<dbReference type="SUPFAM" id="SSF46689">
    <property type="entry name" value="Homeodomain-like"/>
    <property type="match status" value="1"/>
</dbReference>
<dbReference type="OrthoDB" id="3695494at2"/>
<dbReference type="AlphaFoldDB" id="A0A5C1Y8F0"/>
<feature type="coiled-coil region" evidence="1">
    <location>
        <begin position="78"/>
        <end position="105"/>
    </location>
</feature>
<sequence>MAFERKYTDEVRTRSVETVIRRRRDEPGNRAIIREVAEEFDVGPQSLRQWLARYDDGSYDYDDDDGDREVTRRIGSSRQALTERIAFLERRILVLEEDNRSLTRVVALLSEQLRPLA</sequence>
<dbReference type="EMBL" id="CP043504">
    <property type="protein sequence ID" value="QEO09449.1"/>
    <property type="molecule type" value="Genomic_DNA"/>
</dbReference>
<reference evidence="2 3" key="1">
    <citation type="submission" date="2019-09" db="EMBL/GenBank/DDBJ databases">
        <title>Genome sequencing of strain KACC 19322.</title>
        <authorList>
            <person name="Heo J."/>
            <person name="Kim S.-J."/>
            <person name="Kim J.-S."/>
            <person name="Hong S.-B."/>
            <person name="Kwon S.-W."/>
        </authorList>
    </citation>
    <scope>NUCLEOTIDE SEQUENCE [LARGE SCALE GENOMIC DNA]</scope>
    <source>
        <strain evidence="2 3">KACC 19322</strain>
    </source>
</reference>
<dbReference type="InterPro" id="IPR036388">
    <property type="entry name" value="WH-like_DNA-bd_sf"/>
</dbReference>
<dbReference type="Pfam" id="PF01527">
    <property type="entry name" value="HTH_Tnp_1"/>
    <property type="match status" value="1"/>
</dbReference>
<dbReference type="KEGG" id="lyk:FLP23_05150"/>
<dbReference type="InterPro" id="IPR002514">
    <property type="entry name" value="Transposase_8"/>
</dbReference>
<gene>
    <name evidence="2" type="ORF">FLP23_05150</name>
</gene>
<keyword evidence="3" id="KW-1185">Reference proteome</keyword>
<dbReference type="GO" id="GO:0003677">
    <property type="term" value="F:DNA binding"/>
    <property type="evidence" value="ECO:0007669"/>
    <property type="project" value="InterPro"/>
</dbReference>
<protein>
    <submittedName>
        <fullName evidence="2">Transposase</fullName>
    </submittedName>
</protein>
<evidence type="ECO:0000313" key="3">
    <source>
        <dbReference type="Proteomes" id="UP000322159"/>
    </source>
</evidence>
<dbReference type="GO" id="GO:0004803">
    <property type="term" value="F:transposase activity"/>
    <property type="evidence" value="ECO:0007669"/>
    <property type="project" value="InterPro"/>
</dbReference>
<accession>A0A5C1Y8F0</accession>